<dbReference type="EMBL" id="JBBAGW010000009">
    <property type="protein sequence ID" value="MEI5931313.1"/>
    <property type="molecule type" value="Genomic_DNA"/>
</dbReference>
<reference evidence="3 4" key="1">
    <citation type="submission" date="2024-03" db="EMBL/GenBank/DDBJ databases">
        <title>A Rare Waterborne Outbreak of Bacillus cereus in China: Epidemiologic Survey, Genomic Insights and Virulence Characteristics.</title>
        <authorList>
            <person name="Wang S."/>
        </authorList>
    </citation>
    <scope>NUCLEOTIDE SEQUENCE [LARGE SCALE GENOMIC DNA]</scope>
    <source>
        <strain evidence="3 4">BC008</strain>
    </source>
</reference>
<keyword evidence="1" id="KW-0175">Coiled coil</keyword>
<protein>
    <submittedName>
        <fullName evidence="3">PIN-like domain-containing protein</fullName>
    </submittedName>
</protein>
<name>A0ABU8HXM0_9BACI</name>
<accession>A0ABU8HXM0</accession>
<gene>
    <name evidence="3" type="ORF">WBS43_21585</name>
</gene>
<proteinExistence type="predicted"/>
<feature type="coiled-coil region" evidence="1">
    <location>
        <begin position="117"/>
        <end position="148"/>
    </location>
</feature>
<dbReference type="InterPro" id="IPR041578">
    <property type="entry name" value="PIN_8"/>
</dbReference>
<dbReference type="RefSeq" id="WP_185913863.1">
    <property type="nucleotide sequence ID" value="NZ_JBBAGV010000009.1"/>
</dbReference>
<comment type="caution">
    <text evidence="3">The sequence shown here is derived from an EMBL/GenBank/DDBJ whole genome shotgun (WGS) entry which is preliminary data.</text>
</comment>
<evidence type="ECO:0000259" key="2">
    <source>
        <dbReference type="Pfam" id="PF18476"/>
    </source>
</evidence>
<organism evidence="3 4">
    <name type="scientific">Bacillus luti</name>
    <dbReference type="NCBI Taxonomy" id="2026191"/>
    <lineage>
        <taxon>Bacteria</taxon>
        <taxon>Bacillati</taxon>
        <taxon>Bacillota</taxon>
        <taxon>Bacilli</taxon>
        <taxon>Bacillales</taxon>
        <taxon>Bacillaceae</taxon>
        <taxon>Bacillus</taxon>
        <taxon>Bacillus cereus group</taxon>
    </lineage>
</organism>
<keyword evidence="4" id="KW-1185">Reference proteome</keyword>
<evidence type="ECO:0000313" key="4">
    <source>
        <dbReference type="Proteomes" id="UP001365619"/>
    </source>
</evidence>
<evidence type="ECO:0000256" key="1">
    <source>
        <dbReference type="SAM" id="Coils"/>
    </source>
</evidence>
<sequence length="398" mass="46363">MSQAYSSLFIDLKTVEEIRSNATIVIDTNVLLMGYQKKNVTFESVLTILKQLSDEKRLKIPAHVIKEFAKNRPGKITEMAQQIHNVVSNLPSAKTNQHHLDDVIPALPILEEYHSSIIALEEKYNNCIAELKQARNEYVNGLRNLQQMLGNYIDHDLILKNYKEIIENSYFEPDGLMDEGELEKEWKRRIDNNIPPGYMDKNKQSNKYGDLIVWNHICQINNDVIFVTADVKGDWVHNANDEVMGARRELVEEFYLREQAKGHTFKILSPLQFITLFSGEEVEQEVKDDLNKEVKRVIATGSSDLYNPNHEDIWYRIARLRDNPIVKESYLSEGFDKIELELDDLLVYGDNINQYLFLTEEYERTLKFFVEDPSLELLRSMDVKSLIETLKELNKRTT</sequence>
<dbReference type="Proteomes" id="UP001365619">
    <property type="component" value="Unassembled WGS sequence"/>
</dbReference>
<dbReference type="Pfam" id="PF18476">
    <property type="entry name" value="PIN_8"/>
    <property type="match status" value="1"/>
</dbReference>
<feature type="domain" description="PIN like" evidence="2">
    <location>
        <begin position="24"/>
        <end position="250"/>
    </location>
</feature>
<evidence type="ECO:0000313" key="3">
    <source>
        <dbReference type="EMBL" id="MEI5931313.1"/>
    </source>
</evidence>